<dbReference type="Pfam" id="PF00512">
    <property type="entry name" value="HisKA"/>
    <property type="match status" value="1"/>
</dbReference>
<feature type="compositionally biased region" description="Basic and acidic residues" evidence="12">
    <location>
        <begin position="1"/>
        <end position="17"/>
    </location>
</feature>
<reference evidence="17 18" key="1">
    <citation type="submission" date="2014-02" db="EMBL/GenBank/DDBJ databases">
        <title>The small core and large imbalanced accessory genome model reveals a collaborative survival strategy of Sorangium cellulosum strains in nature.</title>
        <authorList>
            <person name="Han K."/>
            <person name="Peng R."/>
            <person name="Blom J."/>
            <person name="Li Y.-Z."/>
        </authorList>
    </citation>
    <scope>NUCLEOTIDE SEQUENCE [LARGE SCALE GENOMIC DNA]</scope>
    <source>
        <strain evidence="17 18">So0008-312</strain>
    </source>
</reference>
<accession>A0A150QSG8</accession>
<keyword evidence="5" id="KW-0808">Transferase</keyword>
<feature type="domain" description="Response regulatory" evidence="14">
    <location>
        <begin position="548"/>
        <end position="665"/>
    </location>
</feature>
<dbReference type="SMART" id="SM00448">
    <property type="entry name" value="REC"/>
    <property type="match status" value="1"/>
</dbReference>
<dbReference type="PROSITE" id="PS50110">
    <property type="entry name" value="RESPONSE_REGULATORY"/>
    <property type="match status" value="1"/>
</dbReference>
<dbReference type="GO" id="GO:0009927">
    <property type="term" value="F:histidine phosphotransfer kinase activity"/>
    <property type="evidence" value="ECO:0007669"/>
    <property type="project" value="TreeGrafter"/>
</dbReference>
<evidence type="ECO:0000313" key="17">
    <source>
        <dbReference type="EMBL" id="KYF70967.1"/>
    </source>
</evidence>
<dbReference type="PROSITE" id="PS50109">
    <property type="entry name" value="HIS_KIN"/>
    <property type="match status" value="1"/>
</dbReference>
<dbReference type="InterPro" id="IPR004358">
    <property type="entry name" value="Sig_transdc_His_kin-like_C"/>
</dbReference>
<evidence type="ECO:0000256" key="2">
    <source>
        <dbReference type="ARBA" id="ARBA00004370"/>
    </source>
</evidence>
<keyword evidence="9" id="KW-0902">Two-component regulatory system</keyword>
<dbReference type="SMART" id="SM00091">
    <property type="entry name" value="PAS"/>
    <property type="match status" value="2"/>
</dbReference>
<evidence type="ECO:0000256" key="12">
    <source>
        <dbReference type="SAM" id="MobiDB-lite"/>
    </source>
</evidence>
<dbReference type="Pfam" id="PF13426">
    <property type="entry name" value="PAS_9"/>
    <property type="match status" value="1"/>
</dbReference>
<dbReference type="GO" id="GO:0005886">
    <property type="term" value="C:plasma membrane"/>
    <property type="evidence" value="ECO:0007669"/>
    <property type="project" value="TreeGrafter"/>
</dbReference>
<dbReference type="Gene3D" id="3.30.565.10">
    <property type="entry name" value="Histidine kinase-like ATPase, C-terminal domain"/>
    <property type="match status" value="1"/>
</dbReference>
<dbReference type="InterPro" id="IPR035965">
    <property type="entry name" value="PAS-like_dom_sf"/>
</dbReference>
<keyword evidence="6" id="KW-0547">Nucleotide-binding</keyword>
<dbReference type="RefSeq" id="WP_061607265.1">
    <property type="nucleotide sequence ID" value="NZ_JEMA01000366.1"/>
</dbReference>
<dbReference type="InterPro" id="IPR001789">
    <property type="entry name" value="Sig_transdc_resp-reg_receiver"/>
</dbReference>
<dbReference type="SUPFAM" id="SSF47384">
    <property type="entry name" value="Homodimeric domain of signal transducing histidine kinase"/>
    <property type="match status" value="1"/>
</dbReference>
<dbReference type="EMBL" id="JEMA01000366">
    <property type="protein sequence ID" value="KYF70967.1"/>
    <property type="molecule type" value="Genomic_DNA"/>
</dbReference>
<proteinExistence type="predicted"/>
<feature type="domain" description="PAS" evidence="15">
    <location>
        <begin position="27"/>
        <end position="80"/>
    </location>
</feature>
<dbReference type="PROSITE" id="PS50113">
    <property type="entry name" value="PAC"/>
    <property type="match status" value="1"/>
</dbReference>
<dbReference type="InterPro" id="IPR000700">
    <property type="entry name" value="PAS-assoc_C"/>
</dbReference>
<evidence type="ECO:0000256" key="1">
    <source>
        <dbReference type="ARBA" id="ARBA00000085"/>
    </source>
</evidence>
<comment type="catalytic activity">
    <reaction evidence="1">
        <text>ATP + protein L-histidine = ADP + protein N-phospho-L-histidine.</text>
        <dbReference type="EC" id="2.7.13.3"/>
    </reaction>
</comment>
<evidence type="ECO:0000259" key="15">
    <source>
        <dbReference type="PROSITE" id="PS50112"/>
    </source>
</evidence>
<evidence type="ECO:0000256" key="3">
    <source>
        <dbReference type="ARBA" id="ARBA00012438"/>
    </source>
</evidence>
<dbReference type="InterPro" id="IPR003661">
    <property type="entry name" value="HisK_dim/P_dom"/>
</dbReference>
<evidence type="ECO:0000259" key="14">
    <source>
        <dbReference type="PROSITE" id="PS50110"/>
    </source>
</evidence>
<evidence type="ECO:0000256" key="9">
    <source>
        <dbReference type="ARBA" id="ARBA00023012"/>
    </source>
</evidence>
<comment type="caution">
    <text evidence="17">The sequence shown here is derived from an EMBL/GenBank/DDBJ whole genome shotgun (WGS) entry which is preliminary data.</text>
</comment>
<comment type="subcellular location">
    <subcellularLocation>
        <location evidence="2">Membrane</location>
    </subcellularLocation>
</comment>
<keyword evidence="4 11" id="KW-0597">Phosphoprotein</keyword>
<dbReference type="Gene3D" id="3.30.450.20">
    <property type="entry name" value="PAS domain"/>
    <property type="match status" value="2"/>
</dbReference>
<evidence type="ECO:0000256" key="7">
    <source>
        <dbReference type="ARBA" id="ARBA00022777"/>
    </source>
</evidence>
<gene>
    <name evidence="17" type="ORF">BE15_08260</name>
</gene>
<dbReference type="InterPro" id="IPR036890">
    <property type="entry name" value="HATPase_C_sf"/>
</dbReference>
<keyword evidence="10" id="KW-0472">Membrane</keyword>
<dbReference type="Proteomes" id="UP000075260">
    <property type="component" value="Unassembled WGS sequence"/>
</dbReference>
<dbReference type="NCBIfam" id="TIGR00229">
    <property type="entry name" value="sensory_box"/>
    <property type="match status" value="1"/>
</dbReference>
<dbReference type="PANTHER" id="PTHR43047:SF72">
    <property type="entry name" value="OSMOSENSING HISTIDINE PROTEIN KINASE SLN1"/>
    <property type="match status" value="1"/>
</dbReference>
<dbReference type="Gene3D" id="1.10.287.130">
    <property type="match status" value="1"/>
</dbReference>
<dbReference type="AlphaFoldDB" id="A0A150QSG8"/>
<dbReference type="CDD" id="cd00130">
    <property type="entry name" value="PAS"/>
    <property type="match status" value="1"/>
</dbReference>
<evidence type="ECO:0000256" key="4">
    <source>
        <dbReference type="ARBA" id="ARBA00022553"/>
    </source>
</evidence>
<keyword evidence="8" id="KW-0067">ATP-binding</keyword>
<dbReference type="SUPFAM" id="SSF52172">
    <property type="entry name" value="CheY-like"/>
    <property type="match status" value="1"/>
</dbReference>
<evidence type="ECO:0000256" key="11">
    <source>
        <dbReference type="PROSITE-ProRule" id="PRU00169"/>
    </source>
</evidence>
<dbReference type="SUPFAM" id="SSF55785">
    <property type="entry name" value="PYP-like sensor domain (PAS domain)"/>
    <property type="match status" value="2"/>
</dbReference>
<dbReference type="GO" id="GO:0000155">
    <property type="term" value="F:phosphorelay sensor kinase activity"/>
    <property type="evidence" value="ECO:0007669"/>
    <property type="project" value="InterPro"/>
</dbReference>
<feature type="domain" description="PAC" evidence="16">
    <location>
        <begin position="104"/>
        <end position="154"/>
    </location>
</feature>
<dbReference type="SUPFAM" id="SSF55874">
    <property type="entry name" value="ATPase domain of HSP90 chaperone/DNA topoisomerase II/histidine kinase"/>
    <property type="match status" value="1"/>
</dbReference>
<dbReference type="PROSITE" id="PS50112">
    <property type="entry name" value="PAS"/>
    <property type="match status" value="1"/>
</dbReference>
<feature type="domain" description="Histidine kinase" evidence="13">
    <location>
        <begin position="300"/>
        <end position="520"/>
    </location>
</feature>
<dbReference type="InterPro" id="IPR011006">
    <property type="entry name" value="CheY-like_superfamily"/>
</dbReference>
<evidence type="ECO:0000259" key="16">
    <source>
        <dbReference type="PROSITE" id="PS50113"/>
    </source>
</evidence>
<dbReference type="Pfam" id="PF02518">
    <property type="entry name" value="HATPase_c"/>
    <property type="match status" value="1"/>
</dbReference>
<evidence type="ECO:0000259" key="13">
    <source>
        <dbReference type="PROSITE" id="PS50109"/>
    </source>
</evidence>
<dbReference type="OrthoDB" id="5383323at2"/>
<evidence type="ECO:0000256" key="5">
    <source>
        <dbReference type="ARBA" id="ARBA00022679"/>
    </source>
</evidence>
<feature type="modified residue" description="4-aspartylphosphate" evidence="11">
    <location>
        <position position="598"/>
    </location>
</feature>
<organism evidence="17 18">
    <name type="scientific">Sorangium cellulosum</name>
    <name type="common">Polyangium cellulosum</name>
    <dbReference type="NCBI Taxonomy" id="56"/>
    <lineage>
        <taxon>Bacteria</taxon>
        <taxon>Pseudomonadati</taxon>
        <taxon>Myxococcota</taxon>
        <taxon>Polyangia</taxon>
        <taxon>Polyangiales</taxon>
        <taxon>Polyangiaceae</taxon>
        <taxon>Sorangium</taxon>
    </lineage>
</organism>
<sequence>MTNERSPGERASSREPAQDGLGAPQLDDEKFRQLIDAAPDAMVVVDERGRIVFVNVQTERMFGYGRGELLGRLVEVLLPERFQRSHVGHRSTFTGAPKARPMGSGLELFGRRKDGGEFPIEISLSPLETAGGTLVSSAIRDISERKRLEAVAQRSSDLLRSAVESAQGAFAVFDAEDRLALCNSAYRQWLGGRGSGPVVGRSYVELLDEGLAAGLFTLDGEPAAALRARMLAYHASPSGALDLGSSDGRSLRVTERRTAEGATVCTIWDMTGDVQRAEELRKARALAEAASSAKSEFLASMSHELRTPLNAILGFAQLLQRDRKTPLTERQTERIEYVLKGGEHLLKLIDDVLDLSRIEAGRVAVSLEPVSVPEVLAEVKATLDPMAQRAGVELAMTPLPVDIPEVMADRTRFSQILMNYGSNAIKYGRKGGRATFAVSVTAGGRVRICVADDGMGIAREQHAKIFQPFQRAGQETGPIEGTGIGLAITKRLAEMMDGGVGFRSAPGEGSEFWIELPAHEVRPEEVAGQPSERAEASPLAEAGGARYAVLYVEDNPSNIAFMEALISEFDRIDLITAPNAEIGIELARARRPHVVIMDINLPGMSGYEAQRHLQGWPETRAIPVIALSAAAMPRDTRRAEEAGFYRYLTKPVRVDELTATLEELLLVRASP</sequence>
<dbReference type="SMART" id="SM00387">
    <property type="entry name" value="HATPase_c"/>
    <property type="match status" value="1"/>
</dbReference>
<dbReference type="PRINTS" id="PR00344">
    <property type="entry name" value="BCTRLSENSOR"/>
</dbReference>
<evidence type="ECO:0000256" key="8">
    <source>
        <dbReference type="ARBA" id="ARBA00022840"/>
    </source>
</evidence>
<dbReference type="Pfam" id="PF12860">
    <property type="entry name" value="PAS_7"/>
    <property type="match status" value="1"/>
</dbReference>
<dbReference type="Gene3D" id="3.40.50.2300">
    <property type="match status" value="1"/>
</dbReference>
<feature type="region of interest" description="Disordered" evidence="12">
    <location>
        <begin position="1"/>
        <end position="25"/>
    </location>
</feature>
<protein>
    <recommendedName>
        <fullName evidence="3">histidine kinase</fullName>
        <ecNumber evidence="3">2.7.13.3</ecNumber>
    </recommendedName>
</protein>
<dbReference type="SMART" id="SM00388">
    <property type="entry name" value="HisKA"/>
    <property type="match status" value="1"/>
</dbReference>
<evidence type="ECO:0000256" key="6">
    <source>
        <dbReference type="ARBA" id="ARBA00022741"/>
    </source>
</evidence>
<dbReference type="FunFam" id="1.10.287.130:FF:000038">
    <property type="entry name" value="Sensory transduction histidine kinase"/>
    <property type="match status" value="1"/>
</dbReference>
<dbReference type="InterPro" id="IPR036097">
    <property type="entry name" value="HisK_dim/P_sf"/>
</dbReference>
<dbReference type="InterPro" id="IPR005467">
    <property type="entry name" value="His_kinase_dom"/>
</dbReference>
<name>A0A150QSG8_SORCE</name>
<dbReference type="InterPro" id="IPR003594">
    <property type="entry name" value="HATPase_dom"/>
</dbReference>
<dbReference type="Pfam" id="PF00072">
    <property type="entry name" value="Response_reg"/>
    <property type="match status" value="1"/>
</dbReference>
<dbReference type="GO" id="GO:0005524">
    <property type="term" value="F:ATP binding"/>
    <property type="evidence" value="ECO:0007669"/>
    <property type="project" value="UniProtKB-KW"/>
</dbReference>
<keyword evidence="7 17" id="KW-0418">Kinase</keyword>
<dbReference type="CDD" id="cd00082">
    <property type="entry name" value="HisKA"/>
    <property type="match status" value="1"/>
</dbReference>
<dbReference type="EC" id="2.7.13.3" evidence="3"/>
<dbReference type="PANTHER" id="PTHR43047">
    <property type="entry name" value="TWO-COMPONENT HISTIDINE PROTEIN KINASE"/>
    <property type="match status" value="1"/>
</dbReference>
<evidence type="ECO:0000256" key="10">
    <source>
        <dbReference type="ARBA" id="ARBA00023136"/>
    </source>
</evidence>
<evidence type="ECO:0000313" key="18">
    <source>
        <dbReference type="Proteomes" id="UP000075260"/>
    </source>
</evidence>
<dbReference type="InterPro" id="IPR000014">
    <property type="entry name" value="PAS"/>
</dbReference>